<dbReference type="EMBL" id="JBHUOS010000001">
    <property type="protein sequence ID" value="MFD2914702.1"/>
    <property type="molecule type" value="Genomic_DNA"/>
</dbReference>
<sequence length="175" mass="19558">MIDTALEFISKVLNTELQNAYHSDEQQVTLGHVGSESITTPLVISLLSIEEESVTRNVTFKRQSSGNRPLSQPDDHVNLYVILAINKALDYSSGLDVLSSARRFIINNPIHDARTHAMFPKHLLNLTLEVHNLSLDTQSRVWQSLGQSYLPSIVIKIRVVSNPESRITTPKSTIT</sequence>
<organism evidence="2 3">
    <name type="scientific">Psychroserpens luteus</name>
    <dbReference type="NCBI Taxonomy" id="1434066"/>
    <lineage>
        <taxon>Bacteria</taxon>
        <taxon>Pseudomonadati</taxon>
        <taxon>Bacteroidota</taxon>
        <taxon>Flavobacteriia</taxon>
        <taxon>Flavobacteriales</taxon>
        <taxon>Flavobacteriaceae</taxon>
        <taxon>Psychroserpens</taxon>
    </lineage>
</organism>
<proteinExistence type="predicted"/>
<keyword evidence="3" id="KW-1185">Reference proteome</keyword>
<accession>A0ABW5ZSP6</accession>
<gene>
    <name evidence="2" type="ORF">ACFS29_03555</name>
</gene>
<dbReference type="RefSeq" id="WP_194507622.1">
    <property type="nucleotide sequence ID" value="NZ_JADILU010000003.1"/>
</dbReference>
<comment type="caution">
    <text evidence="2">The sequence shown here is derived from an EMBL/GenBank/DDBJ whole genome shotgun (WGS) entry which is preliminary data.</text>
</comment>
<name>A0ABW5ZSP6_9FLAO</name>
<feature type="domain" description="Pvc16 N-terminal" evidence="1">
    <location>
        <begin position="9"/>
        <end position="171"/>
    </location>
</feature>
<evidence type="ECO:0000313" key="3">
    <source>
        <dbReference type="Proteomes" id="UP001597548"/>
    </source>
</evidence>
<dbReference type="Pfam" id="PF14065">
    <property type="entry name" value="Pvc16_N"/>
    <property type="match status" value="1"/>
</dbReference>
<evidence type="ECO:0000313" key="2">
    <source>
        <dbReference type="EMBL" id="MFD2914702.1"/>
    </source>
</evidence>
<reference evidence="3" key="1">
    <citation type="journal article" date="2019" name="Int. J. Syst. Evol. Microbiol.">
        <title>The Global Catalogue of Microorganisms (GCM) 10K type strain sequencing project: providing services to taxonomists for standard genome sequencing and annotation.</title>
        <authorList>
            <consortium name="The Broad Institute Genomics Platform"/>
            <consortium name="The Broad Institute Genome Sequencing Center for Infectious Disease"/>
            <person name="Wu L."/>
            <person name="Ma J."/>
        </authorList>
    </citation>
    <scope>NUCLEOTIDE SEQUENCE [LARGE SCALE GENOMIC DNA]</scope>
    <source>
        <strain evidence="3">KCTC 32514</strain>
    </source>
</reference>
<protein>
    <submittedName>
        <fullName evidence="2">Pvc16 family protein</fullName>
    </submittedName>
</protein>
<dbReference type="Proteomes" id="UP001597548">
    <property type="component" value="Unassembled WGS sequence"/>
</dbReference>
<dbReference type="InterPro" id="IPR025351">
    <property type="entry name" value="Pvc16_N"/>
</dbReference>
<evidence type="ECO:0000259" key="1">
    <source>
        <dbReference type="Pfam" id="PF14065"/>
    </source>
</evidence>